<keyword evidence="9" id="KW-1185">Reference proteome</keyword>
<evidence type="ECO:0000313" key="9">
    <source>
        <dbReference type="Proteomes" id="UP000036947"/>
    </source>
</evidence>
<feature type="active site" description="Charge relay system" evidence="5">
    <location>
        <position position="212"/>
    </location>
</feature>
<feature type="binding site" evidence="6">
    <location>
        <begin position="233"/>
        <end position="236"/>
    </location>
    <ligand>
        <name>substrate</name>
    </ligand>
</feature>
<comment type="similarity">
    <text evidence="2">Belongs to the amidase family.</text>
</comment>
<dbReference type="EMBL" id="LFRF01000019">
    <property type="protein sequence ID" value="KND89388.1"/>
    <property type="molecule type" value="Genomic_DNA"/>
</dbReference>
<sequence>MGSVSWQTVAEQQRFQRNRASAIPAEWVIPPFKLIEARRSTTRVIHLLPRLLSHHELQITALGAAALAAKIRDGEYSCLQVTEAFCHQAAVAQQLTNCLTEVFFAEALDRARRLDDVLKTTGKPIGPLHGVPVSVKDHYNVKGCYTTAGYISYAECPVKDKDAHIVDIMRSAGAVLYAKTNNPQCMMVLETVSNIYGRTLNPWNTRLGAGGSSGGEGSLLAQHGSPLGVGSDVGGSIRVPAAFNGLYGFKPSGKRVPTSGWECTMTGSESITAVAGPLGHNVQDLELFFQIVSDAKPWLKEPLLAMPWRSQIEALEKQKLTIGVMLWDEVVMPHPYITRVVKEVAAKLKKAGHEVFDFKPYDHKRSWDDILLPLYFTDGGLDIKQTLFAGNEPIFPSAKRLLDDPIVKARSVHEIWKHVLVGACSDDSTHSQLNNARDGYRVEYLQKWAETASATASGKPMDMLICPVAPLQGAPHDVKPWWGYCSQWNLLDYPSGVIPAGTVLESDAYPQGYEPVNELDRENMELYDNDMYLGMPVTIQVVGLTHEDEKVMGAMNVIDRVINA</sequence>
<evidence type="ECO:0000256" key="5">
    <source>
        <dbReference type="PIRSR" id="PIRSR001221-1"/>
    </source>
</evidence>
<dbReference type="GO" id="GO:0004040">
    <property type="term" value="F:amidase activity"/>
    <property type="evidence" value="ECO:0007669"/>
    <property type="project" value="UniProtKB-EC"/>
</dbReference>
<name>A0A0L0N5J3_TOLOC</name>
<evidence type="ECO:0000256" key="1">
    <source>
        <dbReference type="ARBA" id="ARBA00001311"/>
    </source>
</evidence>
<accession>A0A0L0N5J3</accession>
<dbReference type="InterPro" id="IPR020556">
    <property type="entry name" value="Amidase_CS"/>
</dbReference>
<evidence type="ECO:0000259" key="7">
    <source>
        <dbReference type="Pfam" id="PF01425"/>
    </source>
</evidence>
<evidence type="ECO:0000256" key="2">
    <source>
        <dbReference type="ARBA" id="ARBA00009199"/>
    </source>
</evidence>
<dbReference type="PIRSF" id="PIRSF001221">
    <property type="entry name" value="Amidase_fungi"/>
    <property type="match status" value="1"/>
</dbReference>
<dbReference type="SUPFAM" id="SSF75304">
    <property type="entry name" value="Amidase signature (AS) enzymes"/>
    <property type="match status" value="1"/>
</dbReference>
<feature type="binding site" evidence="6">
    <location>
        <position position="186"/>
    </location>
    <ligand>
        <name>substrate</name>
    </ligand>
</feature>
<dbReference type="EC" id="3.5.1.4" evidence="3"/>
<dbReference type="STRING" id="1163406.A0A0L0N5J3"/>
<evidence type="ECO:0000313" key="8">
    <source>
        <dbReference type="EMBL" id="KND89388.1"/>
    </source>
</evidence>
<comment type="caution">
    <text evidence="8">The sequence shown here is derived from an EMBL/GenBank/DDBJ whole genome shotgun (WGS) entry which is preliminary data.</text>
</comment>
<dbReference type="OrthoDB" id="6428749at2759"/>
<evidence type="ECO:0000256" key="3">
    <source>
        <dbReference type="ARBA" id="ARBA00012922"/>
    </source>
</evidence>
<dbReference type="PROSITE" id="PS00571">
    <property type="entry name" value="AMIDASES"/>
    <property type="match status" value="1"/>
</dbReference>
<dbReference type="InterPro" id="IPR036928">
    <property type="entry name" value="AS_sf"/>
</dbReference>
<dbReference type="Gene3D" id="3.90.1300.10">
    <property type="entry name" value="Amidase signature (AS) domain"/>
    <property type="match status" value="1"/>
</dbReference>
<evidence type="ECO:0000256" key="6">
    <source>
        <dbReference type="PIRSR" id="PIRSR001221-2"/>
    </source>
</evidence>
<dbReference type="PANTHER" id="PTHR46072">
    <property type="entry name" value="AMIDASE-RELATED-RELATED"/>
    <property type="match status" value="1"/>
</dbReference>
<dbReference type="Proteomes" id="UP000036947">
    <property type="component" value="Unassembled WGS sequence"/>
</dbReference>
<dbReference type="AlphaFoldDB" id="A0A0L0N5J3"/>
<feature type="active site" description="Acyl-ester intermediate" evidence="5">
    <location>
        <position position="236"/>
    </location>
</feature>
<dbReference type="Pfam" id="PF01425">
    <property type="entry name" value="Amidase"/>
    <property type="match status" value="1"/>
</dbReference>
<feature type="active site" description="Charge relay system" evidence="5">
    <location>
        <position position="136"/>
    </location>
</feature>
<gene>
    <name evidence="8" type="ORF">TOPH_06034</name>
</gene>
<proteinExistence type="inferred from homology"/>
<reference evidence="8 9" key="1">
    <citation type="journal article" date="2015" name="BMC Genomics">
        <title>The genome of the truffle-parasite Tolypocladium ophioglossoides and the evolution of antifungal peptaibiotics.</title>
        <authorList>
            <person name="Quandt C.A."/>
            <person name="Bushley K.E."/>
            <person name="Spatafora J.W."/>
        </authorList>
    </citation>
    <scope>NUCLEOTIDE SEQUENCE [LARGE SCALE GENOMIC DNA]</scope>
    <source>
        <strain evidence="8 9">CBS 100239</strain>
    </source>
</reference>
<organism evidence="8 9">
    <name type="scientific">Tolypocladium ophioglossoides (strain CBS 100239)</name>
    <name type="common">Snaketongue truffleclub</name>
    <name type="synonym">Elaphocordyceps ophioglossoides</name>
    <dbReference type="NCBI Taxonomy" id="1163406"/>
    <lineage>
        <taxon>Eukaryota</taxon>
        <taxon>Fungi</taxon>
        <taxon>Dikarya</taxon>
        <taxon>Ascomycota</taxon>
        <taxon>Pezizomycotina</taxon>
        <taxon>Sordariomycetes</taxon>
        <taxon>Hypocreomycetidae</taxon>
        <taxon>Hypocreales</taxon>
        <taxon>Ophiocordycipitaceae</taxon>
        <taxon>Tolypocladium</taxon>
    </lineage>
</organism>
<protein>
    <recommendedName>
        <fullName evidence="3">amidase</fullName>
        <ecNumber evidence="3">3.5.1.4</ecNumber>
    </recommendedName>
</protein>
<keyword evidence="4" id="KW-0378">Hydrolase</keyword>
<dbReference type="InterPro" id="IPR023631">
    <property type="entry name" value="Amidase_dom"/>
</dbReference>
<comment type="catalytic activity">
    <reaction evidence="1">
        <text>a monocarboxylic acid amide + H2O = a monocarboxylate + NH4(+)</text>
        <dbReference type="Rhea" id="RHEA:12020"/>
        <dbReference type="ChEBI" id="CHEBI:15377"/>
        <dbReference type="ChEBI" id="CHEBI:28938"/>
        <dbReference type="ChEBI" id="CHEBI:35757"/>
        <dbReference type="ChEBI" id="CHEBI:83628"/>
        <dbReference type="EC" id="3.5.1.4"/>
    </reaction>
</comment>
<feature type="binding site" evidence="6">
    <location>
        <position position="212"/>
    </location>
    <ligand>
        <name>substrate</name>
    </ligand>
</feature>
<evidence type="ECO:0000256" key="4">
    <source>
        <dbReference type="ARBA" id="ARBA00022801"/>
    </source>
</evidence>
<feature type="domain" description="Amidase" evidence="7">
    <location>
        <begin position="81"/>
        <end position="551"/>
    </location>
</feature>